<keyword evidence="1" id="KW-0812">Transmembrane</keyword>
<dbReference type="RefSeq" id="WP_108381633.1">
    <property type="nucleotide sequence ID" value="NZ_CP028858.1"/>
</dbReference>
<dbReference type="KEGG" id="harc:HARCEL1_05880"/>
<keyword evidence="1" id="KW-0472">Membrane</keyword>
<organism evidence="2 3">
    <name type="scientific">Halococcoides cellulosivorans</name>
    <dbReference type="NCBI Taxonomy" id="1679096"/>
    <lineage>
        <taxon>Archaea</taxon>
        <taxon>Methanobacteriati</taxon>
        <taxon>Methanobacteriota</taxon>
        <taxon>Stenosarchaea group</taxon>
        <taxon>Halobacteria</taxon>
        <taxon>Halobacteriales</taxon>
        <taxon>Haloarculaceae</taxon>
        <taxon>Halococcoides</taxon>
    </lineage>
</organism>
<dbReference type="Proteomes" id="UP000244727">
    <property type="component" value="Chromosome"/>
</dbReference>
<name>A0A2R4X0E2_9EURY</name>
<dbReference type="EMBL" id="CP028858">
    <property type="protein sequence ID" value="AWB27264.1"/>
    <property type="molecule type" value="Genomic_DNA"/>
</dbReference>
<gene>
    <name evidence="2" type="ORF">HARCEL1_05880</name>
</gene>
<evidence type="ECO:0000256" key="1">
    <source>
        <dbReference type="SAM" id="Phobius"/>
    </source>
</evidence>
<keyword evidence="3" id="KW-1185">Reference proteome</keyword>
<feature type="transmembrane region" description="Helical" evidence="1">
    <location>
        <begin position="65"/>
        <end position="83"/>
    </location>
</feature>
<proteinExistence type="predicted"/>
<accession>A0A2R4X0E2</accession>
<dbReference type="GeneID" id="36512017"/>
<feature type="transmembrane region" description="Helical" evidence="1">
    <location>
        <begin position="255"/>
        <end position="274"/>
    </location>
</feature>
<evidence type="ECO:0000313" key="3">
    <source>
        <dbReference type="Proteomes" id="UP000244727"/>
    </source>
</evidence>
<keyword evidence="1" id="KW-1133">Transmembrane helix</keyword>
<feature type="transmembrane region" description="Helical" evidence="1">
    <location>
        <begin position="181"/>
        <end position="201"/>
    </location>
</feature>
<feature type="transmembrane region" description="Helical" evidence="1">
    <location>
        <begin position="9"/>
        <end position="28"/>
    </location>
</feature>
<reference evidence="2 3" key="1">
    <citation type="submission" date="2018-04" db="EMBL/GenBank/DDBJ databases">
        <title>Halococcoides cellulosivorans gen. nov., sp. nov., an extremely halophilic cellulose-utilizing haloarchaeon from hypersaline lakes.</title>
        <authorList>
            <person name="Sorokin D.Y."/>
            <person name="Toshchakov S.V."/>
            <person name="Samarov N.I."/>
            <person name="Korzhenkov A."/>
            <person name="Kublanov I.V."/>
        </authorList>
    </citation>
    <scope>NUCLEOTIDE SEQUENCE [LARGE SCALE GENOMIC DNA]</scope>
    <source>
        <strain evidence="2 3">HArcel1</strain>
    </source>
</reference>
<dbReference type="AlphaFoldDB" id="A0A2R4X0E2"/>
<sequence>MTSPSRQPFVIGIGTTIALVAVLGVGLLNDRTTLVGVTLFAFVAMAAGVALRVAGDFGSPTRTVWAYGLSSGAMLASAMALLAPKAIGQHAEIGGFAIAVGYLVGYAAHEIGHHATHRDWPIDLVTGELTLHAVAAGAMMGVLYGSLPGLTALFGFGVVAHKFPAGFTGASAVIDRGQSSIQLVVPAAAVALAAIPASLLVPPLSGGVQAAFFGLSTGVFTHVAIDMLPECKSGDPESGHGAVVCSPDADRLRHAAVASTLFGTAAIAGLWVAVGGL</sequence>
<protein>
    <submittedName>
        <fullName evidence="2">ZIP family metal transporter</fullName>
    </submittedName>
</protein>
<evidence type="ECO:0000313" key="2">
    <source>
        <dbReference type="EMBL" id="AWB27264.1"/>
    </source>
</evidence>
<feature type="transmembrane region" description="Helical" evidence="1">
    <location>
        <begin position="34"/>
        <end position="53"/>
    </location>
</feature>
<feature type="transmembrane region" description="Helical" evidence="1">
    <location>
        <begin position="89"/>
        <end position="108"/>
    </location>
</feature>
<feature type="transmembrane region" description="Helical" evidence="1">
    <location>
        <begin position="129"/>
        <end position="147"/>
    </location>
</feature>